<dbReference type="AlphaFoldDB" id="A0A9P6DUH8"/>
<dbReference type="EMBL" id="MU128997">
    <property type="protein sequence ID" value="KAF9511658.1"/>
    <property type="molecule type" value="Genomic_DNA"/>
</dbReference>
<keyword evidence="3" id="KW-1185">Reference proteome</keyword>
<organism evidence="2 3">
    <name type="scientific">Hydnum rufescens UP504</name>
    <dbReference type="NCBI Taxonomy" id="1448309"/>
    <lineage>
        <taxon>Eukaryota</taxon>
        <taxon>Fungi</taxon>
        <taxon>Dikarya</taxon>
        <taxon>Basidiomycota</taxon>
        <taxon>Agaricomycotina</taxon>
        <taxon>Agaricomycetes</taxon>
        <taxon>Cantharellales</taxon>
        <taxon>Hydnaceae</taxon>
        <taxon>Hydnum</taxon>
    </lineage>
</organism>
<evidence type="ECO:0000256" key="1">
    <source>
        <dbReference type="SAM" id="Phobius"/>
    </source>
</evidence>
<protein>
    <submittedName>
        <fullName evidence="2">Uncharacterized protein</fullName>
    </submittedName>
</protein>
<sequence>MRVRTISQRRRINSCSSPLTSSCGVGSGSLHSDLRWTTSSGVSMFCFITAIYLTKFSTIGLAMMWSPPNKVESSSPALYAAVSADMSSIELEAPTPSGDQCPVHHTIPLYRRSQWQISVSASCDGVLESSVHCAAHASISDRPSEDSTVVEQTWYSTSTCGGGSLEPEDHAFYSLFRITSPSEEETLRWAV</sequence>
<feature type="transmembrane region" description="Helical" evidence="1">
    <location>
        <begin position="42"/>
        <end position="65"/>
    </location>
</feature>
<proteinExistence type="predicted"/>
<dbReference type="Proteomes" id="UP000886523">
    <property type="component" value="Unassembled WGS sequence"/>
</dbReference>
<reference evidence="2" key="1">
    <citation type="journal article" date="2020" name="Nat. Commun.">
        <title>Large-scale genome sequencing of mycorrhizal fungi provides insights into the early evolution of symbiotic traits.</title>
        <authorList>
            <person name="Miyauchi S."/>
            <person name="Kiss E."/>
            <person name="Kuo A."/>
            <person name="Drula E."/>
            <person name="Kohler A."/>
            <person name="Sanchez-Garcia M."/>
            <person name="Morin E."/>
            <person name="Andreopoulos B."/>
            <person name="Barry K.W."/>
            <person name="Bonito G."/>
            <person name="Buee M."/>
            <person name="Carver A."/>
            <person name="Chen C."/>
            <person name="Cichocki N."/>
            <person name="Clum A."/>
            <person name="Culley D."/>
            <person name="Crous P.W."/>
            <person name="Fauchery L."/>
            <person name="Girlanda M."/>
            <person name="Hayes R.D."/>
            <person name="Keri Z."/>
            <person name="LaButti K."/>
            <person name="Lipzen A."/>
            <person name="Lombard V."/>
            <person name="Magnuson J."/>
            <person name="Maillard F."/>
            <person name="Murat C."/>
            <person name="Nolan M."/>
            <person name="Ohm R.A."/>
            <person name="Pangilinan J."/>
            <person name="Pereira M.F."/>
            <person name="Perotto S."/>
            <person name="Peter M."/>
            <person name="Pfister S."/>
            <person name="Riley R."/>
            <person name="Sitrit Y."/>
            <person name="Stielow J.B."/>
            <person name="Szollosi G."/>
            <person name="Zifcakova L."/>
            <person name="Stursova M."/>
            <person name="Spatafora J.W."/>
            <person name="Tedersoo L."/>
            <person name="Vaario L.M."/>
            <person name="Yamada A."/>
            <person name="Yan M."/>
            <person name="Wang P."/>
            <person name="Xu J."/>
            <person name="Bruns T."/>
            <person name="Baldrian P."/>
            <person name="Vilgalys R."/>
            <person name="Dunand C."/>
            <person name="Henrissat B."/>
            <person name="Grigoriev I.V."/>
            <person name="Hibbett D."/>
            <person name="Nagy L.G."/>
            <person name="Martin F.M."/>
        </authorList>
    </citation>
    <scope>NUCLEOTIDE SEQUENCE</scope>
    <source>
        <strain evidence="2">UP504</strain>
    </source>
</reference>
<accession>A0A9P6DUH8</accession>
<gene>
    <name evidence="2" type="ORF">BS47DRAFT_1143632</name>
</gene>
<comment type="caution">
    <text evidence="2">The sequence shown here is derived from an EMBL/GenBank/DDBJ whole genome shotgun (WGS) entry which is preliminary data.</text>
</comment>
<evidence type="ECO:0000313" key="3">
    <source>
        <dbReference type="Proteomes" id="UP000886523"/>
    </source>
</evidence>
<keyword evidence="1" id="KW-0472">Membrane</keyword>
<name>A0A9P6DUH8_9AGAM</name>
<keyword evidence="1" id="KW-1133">Transmembrane helix</keyword>
<evidence type="ECO:0000313" key="2">
    <source>
        <dbReference type="EMBL" id="KAF9511658.1"/>
    </source>
</evidence>
<dbReference type="PROSITE" id="PS51257">
    <property type="entry name" value="PROKAR_LIPOPROTEIN"/>
    <property type="match status" value="1"/>
</dbReference>
<keyword evidence="1" id="KW-0812">Transmembrane</keyword>